<keyword evidence="2" id="KW-1133">Transmembrane helix</keyword>
<feature type="transmembrane region" description="Helical" evidence="2">
    <location>
        <begin position="90"/>
        <end position="115"/>
    </location>
</feature>
<evidence type="ECO:0000256" key="3">
    <source>
        <dbReference type="SAM" id="SignalP"/>
    </source>
</evidence>
<evidence type="ECO:0000256" key="2">
    <source>
        <dbReference type="SAM" id="Phobius"/>
    </source>
</evidence>
<dbReference type="PANTHER" id="PTHR37189:SF4">
    <property type="entry name" value="TRANSMEMBRANE PROTEIN"/>
    <property type="match status" value="1"/>
</dbReference>
<dbReference type="AlphaFoldDB" id="A0AAP0GCP6"/>
<gene>
    <name evidence="4" type="ORF">KSP39_PZI003238</name>
</gene>
<reference evidence="4 5" key="1">
    <citation type="journal article" date="2022" name="Nat. Plants">
        <title>Genomes of leafy and leafless Platanthera orchids illuminate the evolution of mycoheterotrophy.</title>
        <authorList>
            <person name="Li M.H."/>
            <person name="Liu K.W."/>
            <person name="Li Z."/>
            <person name="Lu H.C."/>
            <person name="Ye Q.L."/>
            <person name="Zhang D."/>
            <person name="Wang J.Y."/>
            <person name="Li Y.F."/>
            <person name="Zhong Z.M."/>
            <person name="Liu X."/>
            <person name="Yu X."/>
            <person name="Liu D.K."/>
            <person name="Tu X.D."/>
            <person name="Liu B."/>
            <person name="Hao Y."/>
            <person name="Liao X.Y."/>
            <person name="Jiang Y.T."/>
            <person name="Sun W.H."/>
            <person name="Chen J."/>
            <person name="Chen Y.Q."/>
            <person name="Ai Y."/>
            <person name="Zhai J.W."/>
            <person name="Wu S.S."/>
            <person name="Zhou Z."/>
            <person name="Hsiao Y.Y."/>
            <person name="Wu W.L."/>
            <person name="Chen Y.Y."/>
            <person name="Lin Y.F."/>
            <person name="Hsu J.L."/>
            <person name="Li C.Y."/>
            <person name="Wang Z.W."/>
            <person name="Zhao X."/>
            <person name="Zhong W.Y."/>
            <person name="Ma X.K."/>
            <person name="Ma L."/>
            <person name="Huang J."/>
            <person name="Chen G.Z."/>
            <person name="Huang M.Z."/>
            <person name="Huang L."/>
            <person name="Peng D.H."/>
            <person name="Luo Y.B."/>
            <person name="Zou S.Q."/>
            <person name="Chen S.P."/>
            <person name="Lan S."/>
            <person name="Tsai W.C."/>
            <person name="Van de Peer Y."/>
            <person name="Liu Z.J."/>
        </authorList>
    </citation>
    <scope>NUCLEOTIDE SEQUENCE [LARGE SCALE GENOMIC DNA]</scope>
    <source>
        <strain evidence="4">Lor287</strain>
    </source>
</reference>
<evidence type="ECO:0000256" key="1">
    <source>
        <dbReference type="SAM" id="MobiDB-lite"/>
    </source>
</evidence>
<evidence type="ECO:0000313" key="4">
    <source>
        <dbReference type="EMBL" id="KAK8951669.1"/>
    </source>
</evidence>
<feature type="chain" id="PRO_5043049796" evidence="3">
    <location>
        <begin position="24"/>
        <end position="158"/>
    </location>
</feature>
<protein>
    <submittedName>
        <fullName evidence="4">Uncharacterized protein</fullName>
    </submittedName>
</protein>
<keyword evidence="2" id="KW-0472">Membrane</keyword>
<sequence>MLWNRRRRLELALVLLSIYAARSGDIQPLDHGLSNEKDSDDPSPAMEEFFGARPAAPIPVVVNTTDPIWGVTGKVSPAPLASDGRRRRKMLLIAGVACGVVGVSLLLAAAAYTLLIRRSAQPAGSQSGIGPGSVHRPGCSKSRREIRLGSGCGVTWKR</sequence>
<keyword evidence="2" id="KW-0812">Transmembrane</keyword>
<evidence type="ECO:0000313" key="5">
    <source>
        <dbReference type="Proteomes" id="UP001418222"/>
    </source>
</evidence>
<keyword evidence="3" id="KW-0732">Signal</keyword>
<name>A0AAP0GCP6_9ASPA</name>
<feature type="region of interest" description="Disordered" evidence="1">
    <location>
        <begin position="122"/>
        <end position="141"/>
    </location>
</feature>
<dbReference type="EMBL" id="JBBWWQ010000003">
    <property type="protein sequence ID" value="KAK8951669.1"/>
    <property type="molecule type" value="Genomic_DNA"/>
</dbReference>
<dbReference type="PANTHER" id="PTHR37189">
    <property type="entry name" value="CONCANAVALIN A-LIKE LECTIN/GLUCANASE DOMAIN-CONTAINING PROTEIN-RELATED"/>
    <property type="match status" value="1"/>
</dbReference>
<feature type="signal peptide" evidence="3">
    <location>
        <begin position="1"/>
        <end position="23"/>
    </location>
</feature>
<organism evidence="4 5">
    <name type="scientific">Platanthera zijinensis</name>
    <dbReference type="NCBI Taxonomy" id="2320716"/>
    <lineage>
        <taxon>Eukaryota</taxon>
        <taxon>Viridiplantae</taxon>
        <taxon>Streptophyta</taxon>
        <taxon>Embryophyta</taxon>
        <taxon>Tracheophyta</taxon>
        <taxon>Spermatophyta</taxon>
        <taxon>Magnoliopsida</taxon>
        <taxon>Liliopsida</taxon>
        <taxon>Asparagales</taxon>
        <taxon>Orchidaceae</taxon>
        <taxon>Orchidoideae</taxon>
        <taxon>Orchideae</taxon>
        <taxon>Orchidinae</taxon>
        <taxon>Platanthera</taxon>
    </lineage>
</organism>
<accession>A0AAP0GCP6</accession>
<proteinExistence type="predicted"/>
<keyword evidence="5" id="KW-1185">Reference proteome</keyword>
<dbReference type="Proteomes" id="UP001418222">
    <property type="component" value="Unassembled WGS sequence"/>
</dbReference>
<comment type="caution">
    <text evidence="4">The sequence shown here is derived from an EMBL/GenBank/DDBJ whole genome shotgun (WGS) entry which is preliminary data.</text>
</comment>